<dbReference type="EMBL" id="AOHY01000053">
    <property type="protein sequence ID" value="ELY44116.1"/>
    <property type="molecule type" value="Genomic_DNA"/>
</dbReference>
<feature type="transmembrane region" description="Helical" evidence="1">
    <location>
        <begin position="21"/>
        <end position="40"/>
    </location>
</feature>
<comment type="caution">
    <text evidence="2">The sequence shown here is derived from an EMBL/GenBank/DDBJ whole genome shotgun (WGS) entry which is preliminary data.</text>
</comment>
<name>L9W4B8_9EURY</name>
<dbReference type="Proteomes" id="UP000011690">
    <property type="component" value="Unassembled WGS sequence"/>
</dbReference>
<keyword evidence="3" id="KW-1185">Reference proteome</keyword>
<organism evidence="2 3">
    <name type="scientific">Natronorubrum bangense JCM 10635</name>
    <dbReference type="NCBI Taxonomy" id="1227500"/>
    <lineage>
        <taxon>Archaea</taxon>
        <taxon>Methanobacteriati</taxon>
        <taxon>Methanobacteriota</taxon>
        <taxon>Stenosarchaea group</taxon>
        <taxon>Halobacteria</taxon>
        <taxon>Halobacteriales</taxon>
        <taxon>Natrialbaceae</taxon>
        <taxon>Natronorubrum</taxon>
    </lineage>
</organism>
<sequence>MRIIYLMIVYLTGSYMNRTEFFLTLITFLLASIVFVIGGMNNTPSIILIPVLIIIYGTPFYLFAELINFIGQNTD</sequence>
<accession>L9W4B8</accession>
<proteinExistence type="predicted"/>
<feature type="transmembrane region" description="Helical" evidence="1">
    <location>
        <begin position="46"/>
        <end position="64"/>
    </location>
</feature>
<protein>
    <submittedName>
        <fullName evidence="2">Uncharacterized protein</fullName>
    </submittedName>
</protein>
<dbReference type="STRING" id="1227500.C494_17018"/>
<evidence type="ECO:0000256" key="1">
    <source>
        <dbReference type="SAM" id="Phobius"/>
    </source>
</evidence>
<evidence type="ECO:0000313" key="2">
    <source>
        <dbReference type="EMBL" id="ELY44116.1"/>
    </source>
</evidence>
<keyword evidence="1" id="KW-1133">Transmembrane helix</keyword>
<dbReference type="AlphaFoldDB" id="L9W4B8"/>
<gene>
    <name evidence="2" type="ORF">C494_17018</name>
</gene>
<reference evidence="2 3" key="1">
    <citation type="journal article" date="2014" name="PLoS Genet.">
        <title>Phylogenetically driven sequencing of extremely halophilic archaea reveals strategies for static and dynamic osmo-response.</title>
        <authorList>
            <person name="Becker E.A."/>
            <person name="Seitzer P.M."/>
            <person name="Tritt A."/>
            <person name="Larsen D."/>
            <person name="Krusor M."/>
            <person name="Yao A.I."/>
            <person name="Wu D."/>
            <person name="Madern D."/>
            <person name="Eisen J.A."/>
            <person name="Darling A.E."/>
            <person name="Facciotti M.T."/>
        </authorList>
    </citation>
    <scope>NUCLEOTIDE SEQUENCE [LARGE SCALE GENOMIC DNA]</scope>
    <source>
        <strain evidence="2 3">JCM 10635</strain>
    </source>
</reference>
<keyword evidence="1" id="KW-0472">Membrane</keyword>
<keyword evidence="1" id="KW-0812">Transmembrane</keyword>
<evidence type="ECO:0000313" key="3">
    <source>
        <dbReference type="Proteomes" id="UP000011690"/>
    </source>
</evidence>